<name>A0A428MKQ4_9BACT</name>
<dbReference type="InterPro" id="IPR052025">
    <property type="entry name" value="Xyloglucanase_GH74"/>
</dbReference>
<accession>A0A428MKQ4</accession>
<dbReference type="PANTHER" id="PTHR43739">
    <property type="entry name" value="XYLOGLUCANASE (EUROFUNG)"/>
    <property type="match status" value="1"/>
</dbReference>
<evidence type="ECO:0000313" key="3">
    <source>
        <dbReference type="EMBL" id="RSL17283.1"/>
    </source>
</evidence>
<dbReference type="Proteomes" id="UP000269669">
    <property type="component" value="Unassembled WGS sequence"/>
</dbReference>
<protein>
    <recommendedName>
        <fullName evidence="5">Sortilin (Neurotensin receptor 3)</fullName>
    </recommendedName>
</protein>
<reference evidence="3 4" key="1">
    <citation type="submission" date="2018-12" db="EMBL/GenBank/DDBJ databases">
        <title>Sequencing of bacterial isolates from soil warming experiment in Harvard Forest, Massachusetts, USA.</title>
        <authorList>
            <person name="Deangelis K."/>
        </authorList>
    </citation>
    <scope>NUCLEOTIDE SEQUENCE [LARGE SCALE GENOMIC DNA]</scope>
    <source>
        <strain evidence="3 4">EB153</strain>
    </source>
</reference>
<dbReference type="InterPro" id="IPR015943">
    <property type="entry name" value="WD40/YVTN_repeat-like_dom_sf"/>
</dbReference>
<dbReference type="PANTHER" id="PTHR43739:SF5">
    <property type="entry name" value="EXO-ALPHA-SIALIDASE"/>
    <property type="match status" value="1"/>
</dbReference>
<dbReference type="Gene3D" id="2.130.10.10">
    <property type="entry name" value="YVTN repeat-like/Quinoprotein amine dehydrogenase"/>
    <property type="match status" value="3"/>
</dbReference>
<keyword evidence="2" id="KW-0732">Signal</keyword>
<evidence type="ECO:0000256" key="2">
    <source>
        <dbReference type="SAM" id="SignalP"/>
    </source>
</evidence>
<dbReference type="SUPFAM" id="SSF110296">
    <property type="entry name" value="Oligoxyloglucan reducing end-specific cellobiohydrolase"/>
    <property type="match status" value="1"/>
</dbReference>
<feature type="region of interest" description="Disordered" evidence="1">
    <location>
        <begin position="533"/>
        <end position="560"/>
    </location>
</feature>
<feature type="compositionally biased region" description="Basic and acidic residues" evidence="1">
    <location>
        <begin position="538"/>
        <end position="560"/>
    </location>
</feature>
<dbReference type="AlphaFoldDB" id="A0A428MKQ4"/>
<dbReference type="EMBL" id="RSDW01000001">
    <property type="protein sequence ID" value="RSL17283.1"/>
    <property type="molecule type" value="Genomic_DNA"/>
</dbReference>
<dbReference type="InterPro" id="IPR036278">
    <property type="entry name" value="Sialidase_sf"/>
</dbReference>
<proteinExistence type="predicted"/>
<gene>
    <name evidence="3" type="ORF">EDE15_2813</name>
</gene>
<organism evidence="3 4">
    <name type="scientific">Edaphobacter aggregans</name>
    <dbReference type="NCBI Taxonomy" id="570835"/>
    <lineage>
        <taxon>Bacteria</taxon>
        <taxon>Pseudomonadati</taxon>
        <taxon>Acidobacteriota</taxon>
        <taxon>Terriglobia</taxon>
        <taxon>Terriglobales</taxon>
        <taxon>Acidobacteriaceae</taxon>
        <taxon>Edaphobacter</taxon>
    </lineage>
</organism>
<feature type="chain" id="PRO_5019572623" description="Sortilin (Neurotensin receptor 3)" evidence="2">
    <location>
        <begin position="28"/>
        <end position="1092"/>
    </location>
</feature>
<evidence type="ECO:0000256" key="1">
    <source>
        <dbReference type="SAM" id="MobiDB-lite"/>
    </source>
</evidence>
<keyword evidence="4" id="KW-1185">Reference proteome</keyword>
<comment type="caution">
    <text evidence="3">The sequence shown here is derived from an EMBL/GenBank/DDBJ whole genome shotgun (WGS) entry which is preliminary data.</text>
</comment>
<evidence type="ECO:0000313" key="4">
    <source>
        <dbReference type="Proteomes" id="UP000269669"/>
    </source>
</evidence>
<sequence>MNNLGRRAVALLSFCVLLGLSSGFLRAQQGDTALYGGMKWRSIGPFRAGRVSAVAGIAGNAAIYYMGSPGGGVWKTVDGGVVWTPIFDQMHVASIGAIVVAPSKPDVVYVGTGDVSLVGAAVNMGNGIYKSVDAGRTWTHVGLENTEHIGAMWVDPTNPDVVVVAALGRTFSPNAERGVFKTTDGGKSWRKVLYKDDETGAIDVVFAADDSKIGYAAMWHHLVKPGQTQDLINGSKGGAIYKTTDGGETWTPIVAPGLPAEGLSRIGVATSLGGKRVYAIVAAMGGNAGFYRSDDGGANWIKSTTDPRVTGSGYFSRVFIDPKNPDVIYVAQTSLYRSEDGGHTFISYKGAPGGDDNHALWIDPTDSTRMIMASDQGATISMDTGKSWSSWYNQPTAQIYHMSTDNRFPYWVYGTQQDSGSVATLSRGDYGAITFLDWDPVAAYEFGYIVPDPSNPNMVYAGGPGRGLVLLNRANRQVQTISPNLSRDGDYRMAQNPPLAFSPQDAHVFYEGTQFLMETSDAGTNWKKISPDLTVRAGSEETNRKEKEEAASHAQQDRKLRTKEANETLAQPNRSAINTFAPSPVAKGQIWAGTTNGLVQLTKDDGASWQQVSPQGLTQFTMISIIEASHFDAATAYVAVDRHEEDDFKPHIYRTRDAGKSWEQTVAGIADGDFVRVVREDPVRKGLLYAGTENATYVSFDDGEHWSTLQLNMPTTSVRDLQVRGSDLVAATYGRSFWILDDISPLRQIDAKTAQQQTVFYRPERALRVQLDLNGDTPLPPEIPAGQNPPNGALLDFYLKTEPTEDIALAIYDSKGQLVREFSTKAETHTAEPPPNVPDYWLGHPEPLTKVAGMNRFLWDLRYAPPLALRHQYAISAMYGNTPAEPQGALVTPGLYEVRLTVGSKQYKQPLEVVIDPRIAVSKDALARQFELERKTTDMVTLTYNYYHQAIALREAITGAEKKLQNQDAESVAALKEFDQKVLRLQGAEGRGGGPPAAGRTKPTFALLNGEFGSLATTVDSADSDPTPVMDATFGDYCRDLLNVTTSWNQLVKQELPTLNDTLEKQKMSALPAGTIGAPTQCPLPTDNRAAK</sequence>
<dbReference type="SUPFAM" id="SSF50939">
    <property type="entry name" value="Sialidases"/>
    <property type="match status" value="1"/>
</dbReference>
<feature type="signal peptide" evidence="2">
    <location>
        <begin position="1"/>
        <end position="27"/>
    </location>
</feature>
<dbReference type="GO" id="GO:0010411">
    <property type="term" value="P:xyloglucan metabolic process"/>
    <property type="evidence" value="ECO:0007669"/>
    <property type="project" value="TreeGrafter"/>
</dbReference>
<dbReference type="CDD" id="cd15482">
    <property type="entry name" value="Sialidase_non-viral"/>
    <property type="match status" value="1"/>
</dbReference>
<evidence type="ECO:0008006" key="5">
    <source>
        <dbReference type="Google" id="ProtNLM"/>
    </source>
</evidence>